<name>X0ZTH2_9ZZZZ</name>
<accession>X0ZTH2</accession>
<protein>
    <submittedName>
        <fullName evidence="1">Uncharacterized protein</fullName>
    </submittedName>
</protein>
<dbReference type="AlphaFoldDB" id="X0ZTH2"/>
<dbReference type="EMBL" id="BARS01052108">
    <property type="protein sequence ID" value="GAG51481.1"/>
    <property type="molecule type" value="Genomic_DNA"/>
</dbReference>
<proteinExistence type="predicted"/>
<sequence>MTEAGELTFPQDASIDESNCVLERDGSRRRRLAAKLETNNVNSTFTLNNSFVFTTGRWHNAGGIASLDFVVVQSGITLHFYNTSSEPYSGEEESFSVDLNDFNFAG</sequence>
<gene>
    <name evidence="1" type="ORF">S01H1_77523</name>
</gene>
<organism evidence="1">
    <name type="scientific">marine sediment metagenome</name>
    <dbReference type="NCBI Taxonomy" id="412755"/>
    <lineage>
        <taxon>unclassified sequences</taxon>
        <taxon>metagenomes</taxon>
        <taxon>ecological metagenomes</taxon>
    </lineage>
</organism>
<reference evidence="1" key="1">
    <citation type="journal article" date="2014" name="Front. Microbiol.">
        <title>High frequency of phylogenetically diverse reductive dehalogenase-homologous genes in deep subseafloor sedimentary metagenomes.</title>
        <authorList>
            <person name="Kawai M."/>
            <person name="Futagami T."/>
            <person name="Toyoda A."/>
            <person name="Takaki Y."/>
            <person name="Nishi S."/>
            <person name="Hori S."/>
            <person name="Arai W."/>
            <person name="Tsubouchi T."/>
            <person name="Morono Y."/>
            <person name="Uchiyama I."/>
            <person name="Ito T."/>
            <person name="Fujiyama A."/>
            <person name="Inagaki F."/>
            <person name="Takami H."/>
        </authorList>
    </citation>
    <scope>NUCLEOTIDE SEQUENCE</scope>
    <source>
        <strain evidence="1">Expedition CK06-06</strain>
    </source>
</reference>
<comment type="caution">
    <text evidence="1">The sequence shown here is derived from an EMBL/GenBank/DDBJ whole genome shotgun (WGS) entry which is preliminary data.</text>
</comment>
<feature type="non-terminal residue" evidence="1">
    <location>
        <position position="106"/>
    </location>
</feature>
<evidence type="ECO:0000313" key="1">
    <source>
        <dbReference type="EMBL" id="GAG51481.1"/>
    </source>
</evidence>